<dbReference type="Proteomes" id="UP001177003">
    <property type="component" value="Chromosome 2"/>
</dbReference>
<dbReference type="Gene3D" id="3.30.70.100">
    <property type="match status" value="1"/>
</dbReference>
<accession>A0AA35YGS8</accession>
<evidence type="ECO:0000313" key="2">
    <source>
        <dbReference type="Proteomes" id="UP001177003"/>
    </source>
</evidence>
<dbReference type="AlphaFoldDB" id="A0AA35YGS8"/>
<organism evidence="1 2">
    <name type="scientific">Lactuca saligna</name>
    <name type="common">Willowleaf lettuce</name>
    <dbReference type="NCBI Taxonomy" id="75948"/>
    <lineage>
        <taxon>Eukaryota</taxon>
        <taxon>Viridiplantae</taxon>
        <taxon>Streptophyta</taxon>
        <taxon>Embryophyta</taxon>
        <taxon>Tracheophyta</taxon>
        <taxon>Spermatophyta</taxon>
        <taxon>Magnoliopsida</taxon>
        <taxon>eudicotyledons</taxon>
        <taxon>Gunneridae</taxon>
        <taxon>Pentapetalae</taxon>
        <taxon>asterids</taxon>
        <taxon>campanulids</taxon>
        <taxon>Asterales</taxon>
        <taxon>Asteraceae</taxon>
        <taxon>Cichorioideae</taxon>
        <taxon>Cichorieae</taxon>
        <taxon>Lactucinae</taxon>
        <taxon>Lactuca</taxon>
    </lineage>
</organism>
<proteinExistence type="predicted"/>
<keyword evidence="2" id="KW-1185">Reference proteome</keyword>
<evidence type="ECO:0000313" key="1">
    <source>
        <dbReference type="EMBL" id="CAI9273637.1"/>
    </source>
</evidence>
<name>A0AA35YGS8_LACSI</name>
<sequence length="194" mass="21614">MTTSTSVFQITPFENCDECISKVRRAVRQIGGLKLIGMDPEKGILIISSKRHEPETIRAALEPNFQNKSIILLQNKHSSGVNVNRDEAGRSTVDFRDMTGMLMTLPEAGRVRRVECRQDVLRVDYYEKPSMISNVAAADVSDFVQVSVPPTSTKPSAPPISTPYNGYPVNGWPYADHYTTPQKDDYPDCACTIM</sequence>
<evidence type="ECO:0008006" key="3">
    <source>
        <dbReference type="Google" id="ProtNLM"/>
    </source>
</evidence>
<protein>
    <recommendedName>
        <fullName evidence="3">HMA domain-containing protein</fullName>
    </recommendedName>
</protein>
<gene>
    <name evidence="1" type="ORF">LSALG_LOCUS13769</name>
</gene>
<reference evidence="1" key="1">
    <citation type="submission" date="2023-04" db="EMBL/GenBank/DDBJ databases">
        <authorList>
            <person name="Vijverberg K."/>
            <person name="Xiong W."/>
            <person name="Schranz E."/>
        </authorList>
    </citation>
    <scope>NUCLEOTIDE SEQUENCE</scope>
</reference>
<dbReference type="EMBL" id="OX465078">
    <property type="protein sequence ID" value="CAI9273637.1"/>
    <property type="molecule type" value="Genomic_DNA"/>
</dbReference>